<sequence length="219" mass="23465">MIALVTGASKGIGRAIADLLEKQGYELLTPSHQELDLASSQSVDTYLAKLSQPIDVLINNAGINPLGELANLTDRNIEETMMVNLVSPLRLIRGVVKGMKASKYGRIVNISSIWSVAAKSGRSVYSISKAGINALTRSLAVELAADNILINAVAPGFTDTELTRKNLSAAEIEQVKGQIPLRRLAQPQEIAELVAFLCSQNNTYITGQTILIDGGFTCQ</sequence>
<dbReference type="PROSITE" id="PS00061">
    <property type="entry name" value="ADH_SHORT"/>
    <property type="match status" value="1"/>
</dbReference>
<dbReference type="InterPro" id="IPR002347">
    <property type="entry name" value="SDR_fam"/>
</dbReference>
<gene>
    <name evidence="3" type="ORF">A2311_05265</name>
</gene>
<dbReference type="EMBL" id="MEUF01000082">
    <property type="protein sequence ID" value="OGC32353.1"/>
    <property type="molecule type" value="Genomic_DNA"/>
</dbReference>
<organism evidence="3 4">
    <name type="scientific">candidate division WOR-1 bacterium RIFOXYB2_FULL_48_7</name>
    <dbReference type="NCBI Taxonomy" id="1802583"/>
    <lineage>
        <taxon>Bacteria</taxon>
        <taxon>Bacillati</taxon>
        <taxon>Saganbacteria</taxon>
    </lineage>
</organism>
<evidence type="ECO:0000256" key="2">
    <source>
        <dbReference type="ARBA" id="ARBA00023002"/>
    </source>
</evidence>
<accession>A0A1F4TJX3</accession>
<dbReference type="Proteomes" id="UP000178951">
    <property type="component" value="Unassembled WGS sequence"/>
</dbReference>
<evidence type="ECO:0000313" key="4">
    <source>
        <dbReference type="Proteomes" id="UP000178951"/>
    </source>
</evidence>
<dbReference type="STRING" id="1802583.A2311_05265"/>
<reference evidence="3 4" key="1">
    <citation type="journal article" date="2016" name="Nat. Commun.">
        <title>Thousands of microbial genomes shed light on interconnected biogeochemical processes in an aquifer system.</title>
        <authorList>
            <person name="Anantharaman K."/>
            <person name="Brown C.T."/>
            <person name="Hug L.A."/>
            <person name="Sharon I."/>
            <person name="Castelle C.J."/>
            <person name="Probst A.J."/>
            <person name="Thomas B.C."/>
            <person name="Singh A."/>
            <person name="Wilkins M.J."/>
            <person name="Karaoz U."/>
            <person name="Brodie E.L."/>
            <person name="Williams K.H."/>
            <person name="Hubbard S.S."/>
            <person name="Banfield J.F."/>
        </authorList>
    </citation>
    <scope>NUCLEOTIDE SEQUENCE [LARGE SCALE GENOMIC DNA]</scope>
</reference>
<dbReference type="Gene3D" id="3.40.50.720">
    <property type="entry name" value="NAD(P)-binding Rossmann-like Domain"/>
    <property type="match status" value="1"/>
</dbReference>
<dbReference type="InterPro" id="IPR036291">
    <property type="entry name" value="NAD(P)-bd_dom_sf"/>
</dbReference>
<dbReference type="CDD" id="cd05233">
    <property type="entry name" value="SDR_c"/>
    <property type="match status" value="1"/>
</dbReference>
<dbReference type="FunFam" id="3.40.50.720:FF:000084">
    <property type="entry name" value="Short-chain dehydrogenase reductase"/>
    <property type="match status" value="1"/>
</dbReference>
<name>A0A1F4TJX3_UNCSA</name>
<dbReference type="AlphaFoldDB" id="A0A1F4TJX3"/>
<dbReference type="PANTHER" id="PTHR42879">
    <property type="entry name" value="3-OXOACYL-(ACYL-CARRIER-PROTEIN) REDUCTASE"/>
    <property type="match status" value="1"/>
</dbReference>
<comment type="similarity">
    <text evidence="1">Belongs to the short-chain dehydrogenases/reductases (SDR) family.</text>
</comment>
<dbReference type="PRINTS" id="PR00081">
    <property type="entry name" value="GDHRDH"/>
</dbReference>
<keyword evidence="2" id="KW-0560">Oxidoreductase</keyword>
<protein>
    <submittedName>
        <fullName evidence="3">Short-chain dehydrogenase</fullName>
    </submittedName>
</protein>
<dbReference type="InterPro" id="IPR050259">
    <property type="entry name" value="SDR"/>
</dbReference>
<dbReference type="GO" id="GO:0032787">
    <property type="term" value="P:monocarboxylic acid metabolic process"/>
    <property type="evidence" value="ECO:0007669"/>
    <property type="project" value="UniProtKB-ARBA"/>
</dbReference>
<dbReference type="PRINTS" id="PR00080">
    <property type="entry name" value="SDRFAMILY"/>
</dbReference>
<dbReference type="Pfam" id="PF13561">
    <property type="entry name" value="adh_short_C2"/>
    <property type="match status" value="1"/>
</dbReference>
<dbReference type="GO" id="GO:0016491">
    <property type="term" value="F:oxidoreductase activity"/>
    <property type="evidence" value="ECO:0007669"/>
    <property type="project" value="UniProtKB-KW"/>
</dbReference>
<dbReference type="SUPFAM" id="SSF51735">
    <property type="entry name" value="NAD(P)-binding Rossmann-fold domains"/>
    <property type="match status" value="1"/>
</dbReference>
<comment type="caution">
    <text evidence="3">The sequence shown here is derived from an EMBL/GenBank/DDBJ whole genome shotgun (WGS) entry which is preliminary data.</text>
</comment>
<dbReference type="InterPro" id="IPR020904">
    <property type="entry name" value="Sc_DH/Rdtase_CS"/>
</dbReference>
<evidence type="ECO:0000256" key="1">
    <source>
        <dbReference type="ARBA" id="ARBA00006484"/>
    </source>
</evidence>
<evidence type="ECO:0000313" key="3">
    <source>
        <dbReference type="EMBL" id="OGC32353.1"/>
    </source>
</evidence>
<proteinExistence type="inferred from homology"/>